<dbReference type="Pfam" id="PF13361">
    <property type="entry name" value="UvrD_C"/>
    <property type="match status" value="1"/>
</dbReference>
<evidence type="ECO:0000256" key="6">
    <source>
        <dbReference type="ARBA" id="ARBA00022839"/>
    </source>
</evidence>
<dbReference type="GO" id="GO:0005829">
    <property type="term" value="C:cytosol"/>
    <property type="evidence" value="ECO:0007669"/>
    <property type="project" value="TreeGrafter"/>
</dbReference>
<evidence type="ECO:0000256" key="1">
    <source>
        <dbReference type="ARBA" id="ARBA00022722"/>
    </source>
</evidence>
<dbReference type="EC" id="5.6.2.4" evidence="12"/>
<dbReference type="InterPro" id="IPR027417">
    <property type="entry name" value="P-loop_NTPase"/>
</dbReference>
<sequence length="1225" mass="140819">MNNVLKKDKDLVFPHIYQLSASAGSGKTHNLSLRYAQFLLSANIKRGIEGINTNGLNNIVAITFTNKAASEMKERILKLLKSIAIGEKQALNQIKCVTGLTGVKDGKDDDAALINKAADLVDNIIRNYSDFNIKTIDSFLTEIIKASLPETGIAPGFDIRVNPLPYIDFAIDKLLLTVNEDAEIKKIFQDFIKNYTDIEGKTGLNPRFVIAGIIKDLRAIENTSGKYFEICEDKDFQDKTHRYIEALTKDIINIEKPFGNFPSCGGKLRNLLNLIDEINGLDKSYKIGLHKTFQNGLEKNTGRDFVSKYWQRQSVKDIITNSKNLKNQDLLTGLQQIWDDIRAGIRDIILTVNRIRFYSYIKILKEIKSVIAEKSKNDGVIFIDELKIRVNELINNNKVPDIYFNIGEQIYHYLIDEFQDTDRLQWENIKALVENSISNGGSIFYVGDKKQSIYRFKGSDASLFDGIVNYFYGNIINSGNCYLEKLENNFRSKKALIDFFNETFNPQNLAEKLLYKGKGKDKGNQDKAQKTIKNIEDEMTGNLIENVYKDHEQHMPDNHQDINDDFKGYIYIERFLKDNENGNGKDKDKDKAEEQGAETYKQGAGNDSSLENGLPQDDVLDAGVKEKCANKVVRIIKDLTNSGKYGFKDIAILTRTNQESAGLVLKLKRENIPVESEQSADIRNNPLIKEVISFLKFLNKPADNLSFINFISGKIFAGVIQSDLTSRQEINDFILNSRKTDFIYIEFKKWQLNNGSRNGQDIWDNYIEELFNGAGYYPAYDTVCKLYEKFNIYERFKDNLGFFMHLLEIIKNREQEGENTLDMFIDFFKDDKQENDQFLVKLDSANYAVNVLTMHKAKGLQFPVVIIPYAGIKITPVNEIVLEYSGSQYKGDICAGYEEYNEPQNKDGYIKLYYANKDNQDFLLSIDENLDEIKAYIYEKSMRFIDELNLFYVSSTRAKEELYILIPCKFGNGNNKLIDLFFDDNMGEDVNTLEIGSKKNYLDECNNEDSAASFNILNNISRRFKNYDWKQHLYGVYQKEDISFILDENIKKGLLKGNIVHFILSKINFLNENNYEAELDKIIPEATREFIKSQNYFIEIGDSEREIIKKDIIDLLSINEVKDWFFINDKNAMNFNEKETVNYAGELKRIDRLVICSGSIAVIDYKTGRLDETKSVKYKKQVREYIDILAGIYSNISNTCKTCKPDIDISGYILYTDEKRVEKVS</sequence>
<feature type="region of interest" description="Disordered" evidence="15">
    <location>
        <begin position="580"/>
        <end position="616"/>
    </location>
</feature>
<gene>
    <name evidence="18" type="ORF">EVJ47_07290</name>
</gene>
<evidence type="ECO:0000256" key="4">
    <source>
        <dbReference type="ARBA" id="ARBA00022801"/>
    </source>
</evidence>
<dbReference type="InterPro" id="IPR011604">
    <property type="entry name" value="PDDEXK-like_dom_sf"/>
</dbReference>
<dbReference type="PANTHER" id="PTHR11070:SF2">
    <property type="entry name" value="ATP-DEPENDENT DNA HELICASE SRS2"/>
    <property type="match status" value="1"/>
</dbReference>
<dbReference type="GO" id="GO:0004527">
    <property type="term" value="F:exonuclease activity"/>
    <property type="evidence" value="ECO:0007669"/>
    <property type="project" value="UniProtKB-KW"/>
</dbReference>
<dbReference type="PANTHER" id="PTHR11070">
    <property type="entry name" value="UVRD / RECB / PCRA DNA HELICASE FAMILY MEMBER"/>
    <property type="match status" value="1"/>
</dbReference>
<reference evidence="18 19" key="1">
    <citation type="submission" date="2019-01" db="EMBL/GenBank/DDBJ databases">
        <title>Insights into ecological role of a new deltaproteobacterial order Candidatus Sinidesulfobacterales (Sva0485) by metagenomics and metatranscriptomics.</title>
        <authorList>
            <person name="Tan S."/>
            <person name="Liu J."/>
            <person name="Fang Y."/>
            <person name="Hedlund B.P."/>
            <person name="Lian Z.H."/>
            <person name="Huang L.Y."/>
            <person name="Li J.T."/>
            <person name="Huang L.N."/>
            <person name="Li W.J."/>
            <person name="Jiang H.C."/>
            <person name="Dong H.L."/>
            <person name="Shu W.S."/>
        </authorList>
    </citation>
    <scope>NUCLEOTIDE SEQUENCE [LARGE SCALE GENOMIC DNA]</scope>
    <source>
        <strain evidence="18">AP3</strain>
    </source>
</reference>
<evidence type="ECO:0000256" key="2">
    <source>
        <dbReference type="ARBA" id="ARBA00022741"/>
    </source>
</evidence>
<comment type="catalytic activity">
    <reaction evidence="13">
        <text>ATP + H2O = ADP + phosphate + H(+)</text>
        <dbReference type="Rhea" id="RHEA:13065"/>
        <dbReference type="ChEBI" id="CHEBI:15377"/>
        <dbReference type="ChEBI" id="CHEBI:15378"/>
        <dbReference type="ChEBI" id="CHEBI:30616"/>
        <dbReference type="ChEBI" id="CHEBI:43474"/>
        <dbReference type="ChEBI" id="CHEBI:456216"/>
        <dbReference type="EC" id="5.6.2.4"/>
    </reaction>
</comment>
<keyword evidence="7 14" id="KW-0067">ATP-binding</keyword>
<keyword evidence="1" id="KW-0540">Nuclease</keyword>
<evidence type="ECO:0000256" key="12">
    <source>
        <dbReference type="ARBA" id="ARBA00034808"/>
    </source>
</evidence>
<feature type="domain" description="UvrD-like helicase ATP-binding" evidence="16">
    <location>
        <begin position="1"/>
        <end position="493"/>
    </location>
</feature>
<feature type="binding site" evidence="14">
    <location>
        <begin position="21"/>
        <end position="28"/>
    </location>
    <ligand>
        <name>ATP</name>
        <dbReference type="ChEBI" id="CHEBI:30616"/>
    </ligand>
</feature>
<keyword evidence="2 14" id="KW-0547">Nucleotide-binding</keyword>
<dbReference type="PROSITE" id="PS51198">
    <property type="entry name" value="UVRD_HELICASE_ATP_BIND"/>
    <property type="match status" value="1"/>
</dbReference>
<accession>A0A519B9Q8</accession>
<evidence type="ECO:0000256" key="3">
    <source>
        <dbReference type="ARBA" id="ARBA00022763"/>
    </source>
</evidence>
<dbReference type="PROSITE" id="PS51217">
    <property type="entry name" value="UVRD_HELICASE_CTER"/>
    <property type="match status" value="1"/>
</dbReference>
<dbReference type="GO" id="GO:0043138">
    <property type="term" value="F:3'-5' DNA helicase activity"/>
    <property type="evidence" value="ECO:0007669"/>
    <property type="project" value="UniProtKB-EC"/>
</dbReference>
<dbReference type="GO" id="GO:0000725">
    <property type="term" value="P:recombinational repair"/>
    <property type="evidence" value="ECO:0007669"/>
    <property type="project" value="TreeGrafter"/>
</dbReference>
<evidence type="ECO:0000256" key="15">
    <source>
        <dbReference type="SAM" id="MobiDB-lite"/>
    </source>
</evidence>
<keyword evidence="6" id="KW-0269">Exonuclease</keyword>
<evidence type="ECO:0000256" key="10">
    <source>
        <dbReference type="ARBA" id="ARBA00023235"/>
    </source>
</evidence>
<protein>
    <recommendedName>
        <fullName evidence="12">DNA 3'-5' helicase</fullName>
        <ecNumber evidence="12">5.6.2.4</ecNumber>
    </recommendedName>
</protein>
<evidence type="ECO:0000256" key="5">
    <source>
        <dbReference type="ARBA" id="ARBA00022806"/>
    </source>
</evidence>
<organism evidence="18 19">
    <name type="scientific">Candidatus Acidulodesulfobacterium ferriphilum</name>
    <dbReference type="NCBI Taxonomy" id="2597223"/>
    <lineage>
        <taxon>Bacteria</taxon>
        <taxon>Deltaproteobacteria</taxon>
        <taxon>Candidatus Acidulodesulfobacterales</taxon>
        <taxon>Candidatus Acidulodesulfobacterium</taxon>
    </lineage>
</organism>
<comment type="catalytic activity">
    <reaction evidence="11">
        <text>Couples ATP hydrolysis with the unwinding of duplex DNA by translocating in the 3'-5' direction.</text>
        <dbReference type="EC" id="5.6.2.4"/>
    </reaction>
</comment>
<feature type="domain" description="UvrD-like helicase C-terminal" evidence="17">
    <location>
        <begin position="566"/>
        <end position="859"/>
    </location>
</feature>
<evidence type="ECO:0000259" key="16">
    <source>
        <dbReference type="PROSITE" id="PS51198"/>
    </source>
</evidence>
<evidence type="ECO:0000256" key="13">
    <source>
        <dbReference type="ARBA" id="ARBA00048988"/>
    </source>
</evidence>
<keyword evidence="9" id="KW-0234">DNA repair</keyword>
<dbReference type="EMBL" id="SGBD01000004">
    <property type="protein sequence ID" value="RZD14031.1"/>
    <property type="molecule type" value="Genomic_DNA"/>
</dbReference>
<dbReference type="Pfam" id="PF00580">
    <property type="entry name" value="UvrD-helicase"/>
    <property type="match status" value="1"/>
</dbReference>
<evidence type="ECO:0000256" key="11">
    <source>
        <dbReference type="ARBA" id="ARBA00034617"/>
    </source>
</evidence>
<dbReference type="InterPro" id="IPR014016">
    <property type="entry name" value="UvrD-like_ATP-bd"/>
</dbReference>
<evidence type="ECO:0000256" key="9">
    <source>
        <dbReference type="ARBA" id="ARBA00023204"/>
    </source>
</evidence>
<keyword evidence="10" id="KW-0413">Isomerase</keyword>
<dbReference type="InterPro" id="IPR014017">
    <property type="entry name" value="DNA_helicase_UvrD-like_C"/>
</dbReference>
<dbReference type="GO" id="GO:0005524">
    <property type="term" value="F:ATP binding"/>
    <property type="evidence" value="ECO:0007669"/>
    <property type="project" value="UniProtKB-UniRule"/>
</dbReference>
<keyword evidence="5 14" id="KW-0347">Helicase</keyword>
<dbReference type="AlphaFoldDB" id="A0A519B9Q8"/>
<dbReference type="SUPFAM" id="SSF52980">
    <property type="entry name" value="Restriction endonuclease-like"/>
    <property type="match status" value="1"/>
</dbReference>
<comment type="caution">
    <text evidence="18">The sequence shown here is derived from an EMBL/GenBank/DDBJ whole genome shotgun (WGS) entry which is preliminary data.</text>
</comment>
<dbReference type="GO" id="GO:0033202">
    <property type="term" value="C:DNA helicase complex"/>
    <property type="evidence" value="ECO:0007669"/>
    <property type="project" value="TreeGrafter"/>
</dbReference>
<feature type="compositionally biased region" description="Basic and acidic residues" evidence="15">
    <location>
        <begin position="580"/>
        <end position="594"/>
    </location>
</feature>
<evidence type="ECO:0000313" key="18">
    <source>
        <dbReference type="EMBL" id="RZD14031.1"/>
    </source>
</evidence>
<dbReference type="Gene3D" id="3.90.320.10">
    <property type="match status" value="1"/>
</dbReference>
<proteinExistence type="predicted"/>
<dbReference type="GO" id="GO:0003677">
    <property type="term" value="F:DNA binding"/>
    <property type="evidence" value="ECO:0007669"/>
    <property type="project" value="UniProtKB-KW"/>
</dbReference>
<evidence type="ECO:0000259" key="17">
    <source>
        <dbReference type="PROSITE" id="PS51217"/>
    </source>
</evidence>
<dbReference type="SUPFAM" id="SSF52540">
    <property type="entry name" value="P-loop containing nucleoside triphosphate hydrolases"/>
    <property type="match status" value="1"/>
</dbReference>
<name>A0A519B9Q8_9DELT</name>
<dbReference type="Gene3D" id="3.40.50.300">
    <property type="entry name" value="P-loop containing nucleotide triphosphate hydrolases"/>
    <property type="match status" value="4"/>
</dbReference>
<dbReference type="InterPro" id="IPR000212">
    <property type="entry name" value="DNA_helicase_UvrD/REP"/>
</dbReference>
<evidence type="ECO:0000313" key="19">
    <source>
        <dbReference type="Proteomes" id="UP000320813"/>
    </source>
</evidence>
<keyword evidence="8" id="KW-0238">DNA-binding</keyword>
<evidence type="ECO:0000256" key="14">
    <source>
        <dbReference type="PROSITE-ProRule" id="PRU00560"/>
    </source>
</evidence>
<dbReference type="Proteomes" id="UP000320813">
    <property type="component" value="Unassembled WGS sequence"/>
</dbReference>
<evidence type="ECO:0000256" key="8">
    <source>
        <dbReference type="ARBA" id="ARBA00023125"/>
    </source>
</evidence>
<keyword evidence="3" id="KW-0227">DNA damage</keyword>
<keyword evidence="4 14" id="KW-0378">Hydrolase</keyword>
<evidence type="ECO:0000256" key="7">
    <source>
        <dbReference type="ARBA" id="ARBA00022840"/>
    </source>
</evidence>
<dbReference type="InterPro" id="IPR011335">
    <property type="entry name" value="Restrct_endonuc-II-like"/>
</dbReference>